<dbReference type="Gene3D" id="3.40.50.300">
    <property type="entry name" value="P-loop containing nucleotide triphosphate hydrolases"/>
    <property type="match status" value="2"/>
</dbReference>
<feature type="compositionally biased region" description="Low complexity" evidence="1">
    <location>
        <begin position="1248"/>
        <end position="1264"/>
    </location>
</feature>
<feature type="compositionally biased region" description="Low complexity" evidence="1">
    <location>
        <begin position="1341"/>
        <end position="1352"/>
    </location>
</feature>
<dbReference type="Pfam" id="PF08751">
    <property type="entry name" value="TrwC"/>
    <property type="match status" value="1"/>
</dbReference>
<dbReference type="Gene3D" id="2.30.30.940">
    <property type="match status" value="1"/>
</dbReference>
<feature type="region of interest" description="Disordered" evidence="1">
    <location>
        <begin position="1299"/>
        <end position="1410"/>
    </location>
</feature>
<reference evidence="3 4" key="1">
    <citation type="submission" date="2018-01" db="EMBL/GenBank/DDBJ databases">
        <title>Twenty Corynebacterium bovis Genomes.</title>
        <authorList>
            <person name="Gulvik C.A."/>
        </authorList>
    </citation>
    <scope>NUCLEOTIDE SEQUENCE [LARGE SCALE GENOMIC DNA]</scope>
    <source>
        <strain evidence="3 4">F6900</strain>
    </source>
</reference>
<evidence type="ECO:0000259" key="2">
    <source>
        <dbReference type="Pfam" id="PF08751"/>
    </source>
</evidence>
<dbReference type="EMBL" id="PQNK01000018">
    <property type="protein sequence ID" value="RRO85713.1"/>
    <property type="molecule type" value="Genomic_DNA"/>
</dbReference>
<evidence type="ECO:0000313" key="4">
    <source>
        <dbReference type="Proteomes" id="UP000276526"/>
    </source>
</evidence>
<feature type="compositionally biased region" description="Low complexity" evidence="1">
    <location>
        <begin position="24"/>
        <end position="36"/>
    </location>
</feature>
<feature type="region of interest" description="Disordered" evidence="1">
    <location>
        <begin position="1161"/>
        <end position="1184"/>
    </location>
</feature>
<dbReference type="NCBIfam" id="NF041492">
    <property type="entry name" value="MobF"/>
    <property type="match status" value="1"/>
</dbReference>
<feature type="region of interest" description="Disordered" evidence="1">
    <location>
        <begin position="24"/>
        <end position="51"/>
    </location>
</feature>
<feature type="compositionally biased region" description="Low complexity" evidence="1">
    <location>
        <begin position="1207"/>
        <end position="1240"/>
    </location>
</feature>
<feature type="compositionally biased region" description="Acidic residues" evidence="1">
    <location>
        <begin position="1369"/>
        <end position="1379"/>
    </location>
</feature>
<name>A0A426PWG3_9CORY</name>
<gene>
    <name evidence="3" type="ORF">CXF48_09685</name>
</gene>
<feature type="region of interest" description="Disordered" evidence="1">
    <location>
        <begin position="1207"/>
        <end position="1264"/>
    </location>
</feature>
<organism evidence="3 4">
    <name type="scientific">Corynebacterium bovis</name>
    <dbReference type="NCBI Taxonomy" id="36808"/>
    <lineage>
        <taxon>Bacteria</taxon>
        <taxon>Bacillati</taxon>
        <taxon>Actinomycetota</taxon>
        <taxon>Actinomycetes</taxon>
        <taxon>Mycobacteriales</taxon>
        <taxon>Corynebacteriaceae</taxon>
        <taxon>Corynebacterium</taxon>
    </lineage>
</organism>
<dbReference type="SUPFAM" id="SSF52540">
    <property type="entry name" value="P-loop containing nucleoside triphosphate hydrolases"/>
    <property type="match status" value="2"/>
</dbReference>
<protein>
    <submittedName>
        <fullName evidence="3">TraA protein</fullName>
    </submittedName>
</protein>
<accession>A0A426PWG3</accession>
<sequence length="1410" mass="148351">MMSIRAVHAGEGYRYLLRSVATNDADPDATNTADNAESTAGSEAYSPAGQVESGDRLHAYYQAKGTPPGRWIGRGVAGLESDTVTAGAQVTEDQMAALYGEGLHPDADERIAAGESVKQVQLGRKFPVYSGGHAVLADLAAAEKSFRAEHDRRPTEAERSELALAVGRAHFAAAHDGVGPADGKEVIGWVNRLQDSTTQAVSGFDLTFSPVKSVSVLWGLADEATANVIAAAHHDAVAQALEWVQDNALFTRIGTGGIQQVTTDGLVASEFTHFDTRGGEPDLHSHVLVANKVRVADTPAARAAGAVGQWKTIDSRALHEYATTASGVYNTALQQLLAERLGVEFTAVSKGPEASPVWEVAGVPRSLNEAFSSRRAGAKPVYEAMVADYVDKHGRQPSRRATYRLWQAAILETRDAKRPAESLSDLRGQWREHAQKIVPTATVDGLVHRVTRTAATRPAFSTGVVDQVAAEAIEVTLSRRATFKKSHLANSVNQLLHGYTFASDRDVHDARQQVVEAALTRMAVCLTPPEIRDLPTALTTEAGVGIDRRDNAEIYSTTAQLDRERAILTAADTPAPVFVPSADIDAALDRFTATRGFSLNTGQEAMARHLVTCGVQLSVAVGPAGTGKTTSMKLVTDLWKAQGRQVIGLAPSAAAAAVLAGDIGTGCHTIDALTHAWNQAGEAGLTGADRAAKLPVQIRACDMLLVDEAGMASTSRMADLVDIATATGAVIRMVGDPAQLDAVETGGMFRTLTHCPGVPELTEVMRFGDDAEMANASLAIRAGDTTGLDVLFDRGWVTEGTAEQMLTGAVDGYLADVAAGRSSLCIASTNASVRAMNEMIQHARQAQGKVAETGPCTWLSDGLDAHIGDTVLARKNTLLADPNSDTTGGVRVLNGQRLHVRAVRADGSLDTYDAQAKTCVHLPADYVAAHVQLGYASTAHRAQGATVDTTHAVVDPSMDRNAAYVSLTRHKQRVGVYVDTTPQVDVVAEDAHQHHSGDTPAPTARGVLDTVVGRDTSQRSATDETAAQFDAYGGDDTLRRLYLEGAARATGHFADRTTQTLVESLPVYQAAMIDRDGVEAIEHAIAAAAEHGVDARRVWLDAADDIDWATSPGRLIASRIRHMTENQDGYDTTPGGLPTPPPIIPGADVELADWLAATHTHLTAPTGGPSPAAVETTAAEQGREDTTGQDMLDWLTGQGLLDPADATAAAPEATATTTADTTDGDPAAETLGDAGTTSRPDNPPSPDDAPAAPADEPARPAARTTTERIIAATAEGTLPASVADAALFGAQATTLGSEPTIDLDDWATPATPDTNQPTHDEKDRQAGAAAPEDKADEPDDTPATGPTRTATGEIPMPSEEEMKVIFNEVLDEYLNDDSSPDTGSDHRNGIDGSRGAGHDYGTSYDDGYGL</sequence>
<proteinExistence type="predicted"/>
<dbReference type="SUPFAM" id="SSF55464">
    <property type="entry name" value="Origin of replication-binding domain, RBD-like"/>
    <property type="match status" value="1"/>
</dbReference>
<dbReference type="Pfam" id="PF13604">
    <property type="entry name" value="AAA_30"/>
    <property type="match status" value="1"/>
</dbReference>
<dbReference type="InterPro" id="IPR014862">
    <property type="entry name" value="TrwC"/>
</dbReference>
<dbReference type="RefSeq" id="WP_125207351.1">
    <property type="nucleotide sequence ID" value="NZ_PQNK01000018.1"/>
</dbReference>
<dbReference type="CDD" id="cd18809">
    <property type="entry name" value="SF1_C_RecD"/>
    <property type="match status" value="1"/>
</dbReference>
<dbReference type="InterPro" id="IPR027417">
    <property type="entry name" value="P-loop_NTPase"/>
</dbReference>
<comment type="caution">
    <text evidence="3">The sequence shown here is derived from an EMBL/GenBank/DDBJ whole genome shotgun (WGS) entry which is preliminary data.</text>
</comment>
<evidence type="ECO:0000256" key="1">
    <source>
        <dbReference type="SAM" id="MobiDB-lite"/>
    </source>
</evidence>
<dbReference type="Proteomes" id="UP000276526">
    <property type="component" value="Unassembled WGS sequence"/>
</dbReference>
<feature type="domain" description="TrwC relaxase" evidence="2">
    <location>
        <begin position="9"/>
        <end position="436"/>
    </location>
</feature>
<evidence type="ECO:0000313" key="3">
    <source>
        <dbReference type="EMBL" id="RRO85713.1"/>
    </source>
</evidence>